<keyword evidence="11" id="KW-0479">Metal-binding</keyword>
<protein>
    <recommendedName>
        <fullName evidence="7">3-isopropylmalate dehydratase</fullName>
        <ecNumber evidence="6">4.2.1.33</ecNumber>
    </recommendedName>
</protein>
<evidence type="ECO:0000256" key="9">
    <source>
        <dbReference type="ARBA" id="ARBA00022485"/>
    </source>
</evidence>
<dbReference type="EMBL" id="CAEZUW010000037">
    <property type="protein sequence ID" value="CAB4609841.1"/>
    <property type="molecule type" value="Genomic_DNA"/>
</dbReference>
<dbReference type="InterPro" id="IPR001030">
    <property type="entry name" value="Acoase/IPM_deHydtase_lsu_aba"/>
</dbReference>
<evidence type="ECO:0000256" key="14">
    <source>
        <dbReference type="ARBA" id="ARBA00023239"/>
    </source>
</evidence>
<feature type="region of interest" description="Disordered" evidence="16">
    <location>
        <begin position="424"/>
        <end position="443"/>
    </location>
</feature>
<evidence type="ECO:0000256" key="5">
    <source>
        <dbReference type="ARBA" id="ARBA00007185"/>
    </source>
</evidence>
<proteinExistence type="inferred from homology"/>
<keyword evidence="15" id="KW-0100">Branched-chain amino acid biosynthesis</keyword>
<dbReference type="UniPathway" id="UPA00048">
    <property type="reaction ID" value="UER00071"/>
</dbReference>
<evidence type="ECO:0000256" key="10">
    <source>
        <dbReference type="ARBA" id="ARBA00022605"/>
    </source>
</evidence>
<evidence type="ECO:0000256" key="8">
    <source>
        <dbReference type="ARBA" id="ARBA00022430"/>
    </source>
</evidence>
<feature type="domain" description="Aconitase/3-isopropylmalate dehydratase large subunit alpha/beta/alpha" evidence="17">
    <location>
        <begin position="9"/>
        <end position="460"/>
    </location>
</feature>
<dbReference type="InterPro" id="IPR015931">
    <property type="entry name" value="Acnase/IPM_dHydase_lsu_aba_1/3"/>
</dbReference>
<dbReference type="GO" id="GO:0009098">
    <property type="term" value="P:L-leucine biosynthetic process"/>
    <property type="evidence" value="ECO:0007669"/>
    <property type="project" value="UniProtKB-UniPathway"/>
</dbReference>
<evidence type="ECO:0000256" key="1">
    <source>
        <dbReference type="ARBA" id="ARBA00000491"/>
    </source>
</evidence>
<gene>
    <name evidence="18" type="ORF">UFOPK1410_00121</name>
    <name evidence="19" type="ORF">UFOPK1855_00342</name>
</gene>
<keyword evidence="10" id="KW-0028">Amino-acid biosynthesis</keyword>
<dbReference type="InterPro" id="IPR033941">
    <property type="entry name" value="IPMI_cat"/>
</dbReference>
<dbReference type="GO" id="GO:0003861">
    <property type="term" value="F:3-isopropylmalate dehydratase activity"/>
    <property type="evidence" value="ECO:0007669"/>
    <property type="project" value="UniProtKB-EC"/>
</dbReference>
<dbReference type="InterPro" id="IPR036008">
    <property type="entry name" value="Aconitase_4Fe-4S_dom"/>
</dbReference>
<evidence type="ECO:0000313" key="18">
    <source>
        <dbReference type="EMBL" id="CAB4531763.1"/>
    </source>
</evidence>
<dbReference type="GO" id="GO:0051539">
    <property type="term" value="F:4 iron, 4 sulfur cluster binding"/>
    <property type="evidence" value="ECO:0007669"/>
    <property type="project" value="UniProtKB-KW"/>
</dbReference>
<dbReference type="PROSITE" id="PS00450">
    <property type="entry name" value="ACONITASE_1"/>
    <property type="match status" value="1"/>
</dbReference>
<organism evidence="19">
    <name type="scientific">freshwater metagenome</name>
    <dbReference type="NCBI Taxonomy" id="449393"/>
    <lineage>
        <taxon>unclassified sequences</taxon>
        <taxon>metagenomes</taxon>
        <taxon>ecological metagenomes</taxon>
    </lineage>
</organism>
<dbReference type="HAMAP" id="MF_01026">
    <property type="entry name" value="LeuC_type1"/>
    <property type="match status" value="1"/>
</dbReference>
<accession>A0A6J6H8G1</accession>
<name>A0A6J6H8G1_9ZZZZ</name>
<evidence type="ECO:0000256" key="13">
    <source>
        <dbReference type="ARBA" id="ARBA00023014"/>
    </source>
</evidence>
<dbReference type="CDD" id="cd01583">
    <property type="entry name" value="IPMI"/>
    <property type="match status" value="1"/>
</dbReference>
<evidence type="ECO:0000256" key="3">
    <source>
        <dbReference type="ARBA" id="ARBA00002695"/>
    </source>
</evidence>
<comment type="function">
    <text evidence="3">Catalyzes the isomerization between 2-isopropylmalate and 3-isopropylmalate, via the formation of 2-isopropylmaleate.</text>
</comment>
<evidence type="ECO:0000256" key="16">
    <source>
        <dbReference type="SAM" id="MobiDB-lite"/>
    </source>
</evidence>
<dbReference type="InterPro" id="IPR004430">
    <property type="entry name" value="3-IsopropMal_deHydase_lsu"/>
</dbReference>
<keyword evidence="14" id="KW-0456">Lyase</keyword>
<keyword evidence="8" id="KW-0432">Leucine biosynthesis</keyword>
<dbReference type="GO" id="GO:0046872">
    <property type="term" value="F:metal ion binding"/>
    <property type="evidence" value="ECO:0007669"/>
    <property type="project" value="UniProtKB-KW"/>
</dbReference>
<comment type="pathway">
    <text evidence="4">Amino-acid biosynthesis; L-leucine biosynthesis; L-leucine from 3-methyl-2-oxobutanoate: step 2/4.</text>
</comment>
<evidence type="ECO:0000256" key="2">
    <source>
        <dbReference type="ARBA" id="ARBA00001966"/>
    </source>
</evidence>
<evidence type="ECO:0000256" key="4">
    <source>
        <dbReference type="ARBA" id="ARBA00004729"/>
    </source>
</evidence>
<comment type="similarity">
    <text evidence="5">Belongs to the aconitase/IPM isomerase family.</text>
</comment>
<dbReference type="PANTHER" id="PTHR43822:SF9">
    <property type="entry name" value="3-ISOPROPYLMALATE DEHYDRATASE"/>
    <property type="match status" value="1"/>
</dbReference>
<dbReference type="Pfam" id="PF00330">
    <property type="entry name" value="Aconitase"/>
    <property type="match status" value="1"/>
</dbReference>
<evidence type="ECO:0000256" key="7">
    <source>
        <dbReference type="ARBA" id="ARBA00014371"/>
    </source>
</evidence>
<sequence>MSTPLTLAEKVWNDHLVVKGENGSPDLLYIDLHLVHEVTSPQAFDGLRLAGRPVRRPDLTIATEDHNTPTWDIDKPIADITSRTQIHALRSNAEEFGIRIHSLGDIEQGIVHVVGPQLGLTMPGITVVCGDSHTSTHGAFGALAMGIGTSEVEHVLATQTLPLKPFKTMAINVEGTLRPGVTAKDIILAVIAKIGTGGGQGYVLEYRGSAIRALSMEARMTICNMSIEAGARAGMVAPDQITFDYLKGRPHAPEGADWDAAVAFWKTLPTDEGATFDAEVNLDANTLDPFVTWGTNPGQGVSLLDVVPNPVDIADPNERAAAERALEYMDLTPGTKLKDIRVDTVFLGSCTNSRIEDLRAAAEIIKGRTKADGVRMMVVPGSARVRLQAEAEGLDKVFKDFGAEWRFAGCSMCLGMNPDQLAPGERAASTSNRNFEGRQGKGSRTHLVSPLVAAATAIRGTLSSPADVEEGN</sequence>
<dbReference type="EC" id="4.2.1.33" evidence="6"/>
<keyword evidence="13" id="KW-0411">Iron-sulfur</keyword>
<dbReference type="InterPro" id="IPR018136">
    <property type="entry name" value="Aconitase_4Fe-4S_BS"/>
</dbReference>
<evidence type="ECO:0000256" key="15">
    <source>
        <dbReference type="ARBA" id="ARBA00023304"/>
    </source>
</evidence>
<evidence type="ECO:0000259" key="17">
    <source>
        <dbReference type="Pfam" id="PF00330"/>
    </source>
</evidence>
<dbReference type="NCBIfam" id="NF009116">
    <property type="entry name" value="PRK12466.1"/>
    <property type="match status" value="1"/>
</dbReference>
<dbReference type="FunFam" id="3.30.499.10:FF:000007">
    <property type="entry name" value="3-isopropylmalate dehydratase large subunit"/>
    <property type="match status" value="1"/>
</dbReference>
<evidence type="ECO:0000256" key="12">
    <source>
        <dbReference type="ARBA" id="ARBA00023004"/>
    </source>
</evidence>
<reference evidence="19" key="1">
    <citation type="submission" date="2020-05" db="EMBL/GenBank/DDBJ databases">
        <authorList>
            <person name="Chiriac C."/>
            <person name="Salcher M."/>
            <person name="Ghai R."/>
            <person name="Kavagutti S V."/>
        </authorList>
    </citation>
    <scope>NUCLEOTIDE SEQUENCE</scope>
</reference>
<comment type="cofactor">
    <cofactor evidence="2">
        <name>[4Fe-4S] cluster</name>
        <dbReference type="ChEBI" id="CHEBI:49883"/>
    </cofactor>
</comment>
<evidence type="ECO:0000256" key="11">
    <source>
        <dbReference type="ARBA" id="ARBA00022723"/>
    </source>
</evidence>
<dbReference type="PRINTS" id="PR00415">
    <property type="entry name" value="ACONITASE"/>
</dbReference>
<dbReference type="InterPro" id="IPR050067">
    <property type="entry name" value="IPM_dehydratase_rel_enz"/>
</dbReference>
<dbReference type="PANTHER" id="PTHR43822">
    <property type="entry name" value="HOMOACONITASE, MITOCHONDRIAL-RELATED"/>
    <property type="match status" value="1"/>
</dbReference>
<dbReference type="SUPFAM" id="SSF53732">
    <property type="entry name" value="Aconitase iron-sulfur domain"/>
    <property type="match status" value="1"/>
</dbReference>
<dbReference type="Gene3D" id="3.30.499.10">
    <property type="entry name" value="Aconitase, domain 3"/>
    <property type="match status" value="2"/>
</dbReference>
<dbReference type="NCBIfam" id="TIGR00170">
    <property type="entry name" value="leuC"/>
    <property type="match status" value="1"/>
</dbReference>
<keyword evidence="12" id="KW-0408">Iron</keyword>
<dbReference type="EMBL" id="CAEZSH010000006">
    <property type="protein sequence ID" value="CAB4531763.1"/>
    <property type="molecule type" value="Genomic_DNA"/>
</dbReference>
<evidence type="ECO:0000313" key="19">
    <source>
        <dbReference type="EMBL" id="CAB4609841.1"/>
    </source>
</evidence>
<dbReference type="NCBIfam" id="NF004016">
    <property type="entry name" value="PRK05478.1"/>
    <property type="match status" value="1"/>
</dbReference>
<comment type="catalytic activity">
    <reaction evidence="1">
        <text>(2R,3S)-3-isopropylmalate = (2S)-2-isopropylmalate</text>
        <dbReference type="Rhea" id="RHEA:32287"/>
        <dbReference type="ChEBI" id="CHEBI:1178"/>
        <dbReference type="ChEBI" id="CHEBI:35121"/>
        <dbReference type="EC" id="4.2.1.33"/>
    </reaction>
</comment>
<dbReference type="AlphaFoldDB" id="A0A6J6H8G1"/>
<evidence type="ECO:0000256" key="6">
    <source>
        <dbReference type="ARBA" id="ARBA00011998"/>
    </source>
</evidence>
<dbReference type="PROSITE" id="PS01244">
    <property type="entry name" value="ACONITASE_2"/>
    <property type="match status" value="1"/>
</dbReference>
<keyword evidence="9" id="KW-0004">4Fe-4S</keyword>